<organism evidence="1 2">
    <name type="scientific">Streptomyces africanus</name>
    <dbReference type="NCBI Taxonomy" id="231024"/>
    <lineage>
        <taxon>Bacteria</taxon>
        <taxon>Bacillati</taxon>
        <taxon>Actinomycetota</taxon>
        <taxon>Actinomycetes</taxon>
        <taxon>Kitasatosporales</taxon>
        <taxon>Streptomycetaceae</taxon>
        <taxon>Streptomyces</taxon>
    </lineage>
</organism>
<accession>A0ABU0QFU1</accession>
<proteinExistence type="predicted"/>
<sequence>MTSIAFECYSPQAFGDPYAVDGTEPVWPAAAGEQQDTDYLLPPPSPAQRLSYTLEPRDRRRLELHAALTAAGIPPLPEDRDAIDQLSALSGSINATLQRWLHHTTAC</sequence>
<dbReference type="RefSeq" id="WP_307172959.1">
    <property type="nucleotide sequence ID" value="NZ_JAUSYP010000001.1"/>
</dbReference>
<gene>
    <name evidence="1" type="ORF">QF034_000041</name>
</gene>
<keyword evidence="2" id="KW-1185">Reference proteome</keyword>
<dbReference type="EMBL" id="JAUSYP010000001">
    <property type="protein sequence ID" value="MDQ0745810.1"/>
    <property type="molecule type" value="Genomic_DNA"/>
</dbReference>
<protein>
    <submittedName>
        <fullName evidence="1">Uncharacterized protein</fullName>
    </submittedName>
</protein>
<comment type="caution">
    <text evidence="1">The sequence shown here is derived from an EMBL/GenBank/DDBJ whole genome shotgun (WGS) entry which is preliminary data.</text>
</comment>
<dbReference type="Proteomes" id="UP001232755">
    <property type="component" value="Unassembled WGS sequence"/>
</dbReference>
<name>A0ABU0QFU1_9ACTN</name>
<evidence type="ECO:0000313" key="1">
    <source>
        <dbReference type="EMBL" id="MDQ0745810.1"/>
    </source>
</evidence>
<reference evidence="1 2" key="1">
    <citation type="submission" date="2023-07" db="EMBL/GenBank/DDBJ databases">
        <title>Comparative genomics of wheat-associated soil bacteria to identify genetic determinants of phenazine resistance.</title>
        <authorList>
            <person name="Mouncey N."/>
        </authorList>
    </citation>
    <scope>NUCLEOTIDE SEQUENCE [LARGE SCALE GENOMIC DNA]</scope>
    <source>
        <strain evidence="1 2">B3I12</strain>
    </source>
</reference>
<evidence type="ECO:0000313" key="2">
    <source>
        <dbReference type="Proteomes" id="UP001232755"/>
    </source>
</evidence>